<dbReference type="Pfam" id="PF01965">
    <property type="entry name" value="DJ-1_PfpI"/>
    <property type="match status" value="1"/>
</dbReference>
<dbReference type="Gene3D" id="1.10.10.60">
    <property type="entry name" value="Homeodomain-like"/>
    <property type="match status" value="1"/>
</dbReference>
<feature type="domain" description="HTH araC/xylS-type" evidence="3">
    <location>
        <begin position="223"/>
        <end position="321"/>
    </location>
</feature>
<dbReference type="InterPro" id="IPR018060">
    <property type="entry name" value="HTH_AraC"/>
</dbReference>
<evidence type="ECO:0000313" key="4">
    <source>
        <dbReference type="EMBL" id="MCB6183349.1"/>
    </source>
</evidence>
<dbReference type="InterPro" id="IPR029062">
    <property type="entry name" value="Class_I_gatase-like"/>
</dbReference>
<dbReference type="RefSeq" id="WP_227180026.1">
    <property type="nucleotide sequence ID" value="NZ_JAJBZT010000003.1"/>
</dbReference>
<evidence type="ECO:0000259" key="3">
    <source>
        <dbReference type="PROSITE" id="PS01124"/>
    </source>
</evidence>
<dbReference type="Proteomes" id="UP001165395">
    <property type="component" value="Unassembled WGS sequence"/>
</dbReference>
<keyword evidence="1" id="KW-0805">Transcription regulation</keyword>
<accession>A0ABS8D584</accession>
<dbReference type="InterPro" id="IPR002818">
    <property type="entry name" value="DJ-1/PfpI"/>
</dbReference>
<dbReference type="SUPFAM" id="SSF46689">
    <property type="entry name" value="Homeodomain-like"/>
    <property type="match status" value="2"/>
</dbReference>
<dbReference type="SMART" id="SM00342">
    <property type="entry name" value="HTH_ARAC"/>
    <property type="match status" value="1"/>
</dbReference>
<dbReference type="PANTHER" id="PTHR43130">
    <property type="entry name" value="ARAC-FAMILY TRANSCRIPTIONAL REGULATOR"/>
    <property type="match status" value="1"/>
</dbReference>
<protein>
    <submittedName>
        <fullName evidence="4">GlxA family transcriptional regulator</fullName>
    </submittedName>
</protein>
<sequence length="326" mass="36263">MSPEQLPEIPVYIVVTPGFMMLDLAGPAEAFRLARQFGGPFRMQLVGPEEKVASSLGLPVCDLKPLPDNVPDHALVVISGVENSAEMYQLPAAEEVVKWLVAQRNGEHYLATICSAAQLAARAGLLDGKRCTTHHTIIDRLKKMAPEAKVEDDRVFVEDGRFFSSAGVTAGIDLALYLIEKLAGAALAQQVAREMVVYLRRSGHDPQLSPWLEGRNHMHPAIHKVQDAISQFPDRHWSLNDLADIACMSVRNLSRLFKQHVGDSVLDYQQRLRVAYARQLIQATNVPIERVAEKSGFASARDFRRVWAKFEPLPPALVRQQMMEAV</sequence>
<dbReference type="EMBL" id="JAJBZT010000003">
    <property type="protein sequence ID" value="MCB6183349.1"/>
    <property type="molecule type" value="Genomic_DNA"/>
</dbReference>
<gene>
    <name evidence="4" type="ORF">LIN78_07300</name>
</gene>
<dbReference type="InterPro" id="IPR052158">
    <property type="entry name" value="INH-QAR"/>
</dbReference>
<dbReference type="Gene3D" id="3.40.50.880">
    <property type="match status" value="1"/>
</dbReference>
<proteinExistence type="predicted"/>
<comment type="caution">
    <text evidence="4">The sequence shown here is derived from an EMBL/GenBank/DDBJ whole genome shotgun (WGS) entry which is preliminary data.</text>
</comment>
<keyword evidence="2" id="KW-0804">Transcription</keyword>
<keyword evidence="5" id="KW-1185">Reference proteome</keyword>
<dbReference type="PROSITE" id="PS01124">
    <property type="entry name" value="HTH_ARAC_FAMILY_2"/>
    <property type="match status" value="1"/>
</dbReference>
<dbReference type="PANTHER" id="PTHR43130:SF3">
    <property type="entry name" value="HTH-TYPE TRANSCRIPTIONAL REGULATOR RV1931C"/>
    <property type="match status" value="1"/>
</dbReference>
<dbReference type="SUPFAM" id="SSF52317">
    <property type="entry name" value="Class I glutamine amidotransferase-like"/>
    <property type="match status" value="1"/>
</dbReference>
<organism evidence="4 5">
    <name type="scientific">Leeia speluncae</name>
    <dbReference type="NCBI Taxonomy" id="2884804"/>
    <lineage>
        <taxon>Bacteria</taxon>
        <taxon>Pseudomonadati</taxon>
        <taxon>Pseudomonadota</taxon>
        <taxon>Betaproteobacteria</taxon>
        <taxon>Neisseriales</taxon>
        <taxon>Leeiaceae</taxon>
        <taxon>Leeia</taxon>
    </lineage>
</organism>
<evidence type="ECO:0000256" key="2">
    <source>
        <dbReference type="ARBA" id="ARBA00023163"/>
    </source>
</evidence>
<name>A0ABS8D584_9NEIS</name>
<dbReference type="Pfam" id="PF12833">
    <property type="entry name" value="HTH_18"/>
    <property type="match status" value="1"/>
</dbReference>
<evidence type="ECO:0000313" key="5">
    <source>
        <dbReference type="Proteomes" id="UP001165395"/>
    </source>
</evidence>
<evidence type="ECO:0000256" key="1">
    <source>
        <dbReference type="ARBA" id="ARBA00023015"/>
    </source>
</evidence>
<dbReference type="InterPro" id="IPR009057">
    <property type="entry name" value="Homeodomain-like_sf"/>
</dbReference>
<reference evidence="4" key="1">
    <citation type="submission" date="2021-10" db="EMBL/GenBank/DDBJ databases">
        <title>The complete genome sequence of Leeia sp. TBRC 13508.</title>
        <authorList>
            <person name="Charoenyingcharoen P."/>
            <person name="Yukphan P."/>
        </authorList>
    </citation>
    <scope>NUCLEOTIDE SEQUENCE</scope>
    <source>
        <strain evidence="4">TBRC 13508</strain>
    </source>
</reference>
<dbReference type="CDD" id="cd03137">
    <property type="entry name" value="GATase1_AraC_1"/>
    <property type="match status" value="1"/>
</dbReference>